<dbReference type="EMBL" id="QYUO01000001">
    <property type="protein sequence ID" value="RJF99094.1"/>
    <property type="molecule type" value="Genomic_DNA"/>
</dbReference>
<keyword evidence="3" id="KW-1185">Reference proteome</keyword>
<dbReference type="RefSeq" id="WP_119769039.1">
    <property type="nucleotide sequence ID" value="NZ_QYUO01000001.1"/>
</dbReference>
<organism evidence="2 3">
    <name type="scientific">Noviherbaspirillum saxi</name>
    <dbReference type="NCBI Taxonomy" id="2320863"/>
    <lineage>
        <taxon>Bacteria</taxon>
        <taxon>Pseudomonadati</taxon>
        <taxon>Pseudomonadota</taxon>
        <taxon>Betaproteobacteria</taxon>
        <taxon>Burkholderiales</taxon>
        <taxon>Oxalobacteraceae</taxon>
        <taxon>Noviherbaspirillum</taxon>
    </lineage>
</organism>
<protein>
    <recommendedName>
        <fullName evidence="4">Lipoprotein-attachment site-containing protein</fullName>
    </recommendedName>
</protein>
<feature type="chain" id="PRO_5017197041" description="Lipoprotein-attachment site-containing protein" evidence="1">
    <location>
        <begin position="28"/>
        <end position="82"/>
    </location>
</feature>
<evidence type="ECO:0000313" key="2">
    <source>
        <dbReference type="EMBL" id="RJF99094.1"/>
    </source>
</evidence>
<accession>A0A3A3FUT9</accession>
<proteinExistence type="predicted"/>
<evidence type="ECO:0000256" key="1">
    <source>
        <dbReference type="SAM" id="SignalP"/>
    </source>
</evidence>
<evidence type="ECO:0008006" key="4">
    <source>
        <dbReference type="Google" id="ProtNLM"/>
    </source>
</evidence>
<dbReference type="Proteomes" id="UP000265955">
    <property type="component" value="Unassembled WGS sequence"/>
</dbReference>
<feature type="signal peptide" evidence="1">
    <location>
        <begin position="1"/>
        <end position="27"/>
    </location>
</feature>
<sequence length="82" mass="9183">MKPLRKALQEIRTVWKTLLLLAGLALATVACSDRPGDFPFPQSPPRPVMQLPAADNDESEGRIMTALLTVPSRRARLPRRFM</sequence>
<dbReference type="PROSITE" id="PS51257">
    <property type="entry name" value="PROKAR_LIPOPROTEIN"/>
    <property type="match status" value="1"/>
</dbReference>
<comment type="caution">
    <text evidence="2">The sequence shown here is derived from an EMBL/GenBank/DDBJ whole genome shotgun (WGS) entry which is preliminary data.</text>
</comment>
<dbReference type="AlphaFoldDB" id="A0A3A3FUT9"/>
<name>A0A3A3FUT9_9BURK</name>
<gene>
    <name evidence="2" type="ORF">D3871_11640</name>
</gene>
<keyword evidence="1" id="KW-0732">Signal</keyword>
<evidence type="ECO:0000313" key="3">
    <source>
        <dbReference type="Proteomes" id="UP000265955"/>
    </source>
</evidence>
<reference evidence="3" key="1">
    <citation type="submission" date="2018-09" db="EMBL/GenBank/DDBJ databases">
        <authorList>
            <person name="Zhu H."/>
        </authorList>
    </citation>
    <scope>NUCLEOTIDE SEQUENCE [LARGE SCALE GENOMIC DNA]</scope>
    <source>
        <strain evidence="3">K1R23-30</strain>
    </source>
</reference>